<evidence type="ECO:0000256" key="1">
    <source>
        <dbReference type="SAM" id="Coils"/>
    </source>
</evidence>
<feature type="coiled-coil region" evidence="1">
    <location>
        <begin position="62"/>
        <end position="99"/>
    </location>
</feature>
<dbReference type="EMBL" id="CAMXCM010000001">
    <property type="protein sequence ID" value="CAI3929261.1"/>
    <property type="molecule type" value="Genomic_DNA"/>
</dbReference>
<dbReference type="AlphaFoldDB" id="A0A9W4TN01"/>
<protein>
    <submittedName>
        <fullName evidence="2">Uncharacterized protein</fullName>
    </submittedName>
</protein>
<accession>A0A9W4TN01</accession>
<evidence type="ECO:0000313" key="3">
    <source>
        <dbReference type="EMBL" id="CAI3931699.1"/>
    </source>
</evidence>
<sequence>MFAINIQGAKEVVESDTVDMNVQDDNIQISSQPIVTSSSEQRLDNALMSIENFLAEQSHRSNAQAQEDLEKKEVILANLDNLITHMQEIVEQLETVEQVDGSREE</sequence>
<name>A0A9W4TN01_9PROT</name>
<comment type="caution">
    <text evidence="2">The sequence shown here is derived from an EMBL/GenBank/DDBJ whole genome shotgun (WGS) entry which is preliminary data.</text>
</comment>
<dbReference type="Proteomes" id="UP001154255">
    <property type="component" value="Unassembled WGS sequence"/>
</dbReference>
<organism evidence="2 4">
    <name type="scientific">Commensalibacter communis</name>
    <dbReference type="NCBI Taxonomy" id="2972786"/>
    <lineage>
        <taxon>Bacteria</taxon>
        <taxon>Pseudomonadati</taxon>
        <taxon>Pseudomonadota</taxon>
        <taxon>Alphaproteobacteria</taxon>
        <taxon>Acetobacterales</taxon>
        <taxon>Acetobacteraceae</taxon>
    </lineage>
</organism>
<dbReference type="Proteomes" id="UP001154259">
    <property type="component" value="Unassembled WGS sequence"/>
</dbReference>
<gene>
    <name evidence="3" type="ORF">R53529_LOCUS565</name>
    <name evidence="2" type="ORF">R53530_LOCUS536</name>
</gene>
<keyword evidence="1" id="KW-0175">Coiled coil</keyword>
<dbReference type="EMBL" id="CAMXCS010000001">
    <property type="protein sequence ID" value="CAI3931699.1"/>
    <property type="molecule type" value="Genomic_DNA"/>
</dbReference>
<proteinExistence type="predicted"/>
<reference evidence="2" key="1">
    <citation type="submission" date="2022-10" db="EMBL/GenBank/DDBJ databases">
        <authorList>
            <person name="Botero Cardona J."/>
        </authorList>
    </citation>
    <scope>NUCLEOTIDE SEQUENCE</scope>
    <source>
        <strain evidence="2">LMG 31819</strain>
        <strain evidence="3">R-53529</strain>
    </source>
</reference>
<keyword evidence="5" id="KW-1185">Reference proteome</keyword>
<evidence type="ECO:0000313" key="5">
    <source>
        <dbReference type="Proteomes" id="UP001154259"/>
    </source>
</evidence>
<evidence type="ECO:0000313" key="2">
    <source>
        <dbReference type="EMBL" id="CAI3929261.1"/>
    </source>
</evidence>
<evidence type="ECO:0000313" key="4">
    <source>
        <dbReference type="Proteomes" id="UP001154255"/>
    </source>
</evidence>